<dbReference type="AlphaFoldDB" id="A0AAV4SB78"/>
<protein>
    <submittedName>
        <fullName evidence="1">Uncharacterized protein</fullName>
    </submittedName>
</protein>
<reference evidence="1 2" key="1">
    <citation type="submission" date="2021-06" db="EMBL/GenBank/DDBJ databases">
        <title>Caerostris extrusa draft genome.</title>
        <authorList>
            <person name="Kono N."/>
            <person name="Arakawa K."/>
        </authorList>
    </citation>
    <scope>NUCLEOTIDE SEQUENCE [LARGE SCALE GENOMIC DNA]</scope>
</reference>
<comment type="caution">
    <text evidence="1">The sequence shown here is derived from an EMBL/GenBank/DDBJ whole genome shotgun (WGS) entry which is preliminary data.</text>
</comment>
<accession>A0AAV4SB78</accession>
<gene>
    <name evidence="1" type="ORF">CEXT_323541</name>
</gene>
<name>A0AAV4SB78_CAEEX</name>
<keyword evidence="2" id="KW-1185">Reference proteome</keyword>
<dbReference type="Proteomes" id="UP001054945">
    <property type="component" value="Unassembled WGS sequence"/>
</dbReference>
<sequence length="102" mass="11958">MRGWGLCRLNYQFFRRTLRCRAAVCKSTLFLKKRFEVGIFLLMKKLSRPDLKLELLKLQLGALLNHHFHRNSGTVLSVKDIEDLGWLHLKQLKNGYAFGLVE</sequence>
<dbReference type="EMBL" id="BPLR01009216">
    <property type="protein sequence ID" value="GIY30396.1"/>
    <property type="molecule type" value="Genomic_DNA"/>
</dbReference>
<evidence type="ECO:0000313" key="2">
    <source>
        <dbReference type="Proteomes" id="UP001054945"/>
    </source>
</evidence>
<organism evidence="1 2">
    <name type="scientific">Caerostris extrusa</name>
    <name type="common">Bark spider</name>
    <name type="synonym">Caerostris bankana</name>
    <dbReference type="NCBI Taxonomy" id="172846"/>
    <lineage>
        <taxon>Eukaryota</taxon>
        <taxon>Metazoa</taxon>
        <taxon>Ecdysozoa</taxon>
        <taxon>Arthropoda</taxon>
        <taxon>Chelicerata</taxon>
        <taxon>Arachnida</taxon>
        <taxon>Araneae</taxon>
        <taxon>Araneomorphae</taxon>
        <taxon>Entelegynae</taxon>
        <taxon>Araneoidea</taxon>
        <taxon>Araneidae</taxon>
        <taxon>Caerostris</taxon>
    </lineage>
</organism>
<evidence type="ECO:0000313" key="1">
    <source>
        <dbReference type="EMBL" id="GIY30396.1"/>
    </source>
</evidence>
<proteinExistence type="predicted"/>